<evidence type="ECO:0000313" key="4">
    <source>
        <dbReference type="Proteomes" id="UP001202961"/>
    </source>
</evidence>
<evidence type="ECO:0000256" key="1">
    <source>
        <dbReference type="SAM" id="Coils"/>
    </source>
</evidence>
<sequence>MKRRESDQGDSFDLFLDTICNTFGGIVFLAILVALLARIRHDPSGSESADQPVTALTMRTLELEFSQQQSRLLDLQSVRDATPEFQFDSEVSNLVDRRDELEDLSATEKKLIEQRQQLGKKLMDIAAETATIPEQVEQAEKELEVASVELATAKAEWQIVRKEKSKTMQVPLERRGAGTRGIILLSGEELFLVASPDDEKGDFFDKHVISAPIPGTGSDGYRITPRYGKGITLGSEKSIIAIRETARRLSREDGTLIIAVYPDSYHHFGPVRDAFKSFGMNYDLWVQGEGEPLEVVYGNGRSRVQ</sequence>
<dbReference type="Proteomes" id="UP001202961">
    <property type="component" value="Unassembled WGS sequence"/>
</dbReference>
<reference evidence="3 4" key="1">
    <citation type="journal article" date="2022" name="Syst. Appl. Microbiol.">
        <title>Rhodopirellula aestuarii sp. nov., a novel member of the genus Rhodopirellula isolated from brackish sediments collected in the Tagus River estuary, Portugal.</title>
        <authorList>
            <person name="Vitorino I.R."/>
            <person name="Klimek D."/>
            <person name="Calusinska M."/>
            <person name="Lobo-da-Cunha A."/>
            <person name="Vasconcelos V."/>
            <person name="Lage O.M."/>
        </authorList>
    </citation>
    <scope>NUCLEOTIDE SEQUENCE [LARGE SCALE GENOMIC DNA]</scope>
    <source>
        <strain evidence="3 4">ICT_H3.1</strain>
    </source>
</reference>
<protein>
    <submittedName>
        <fullName evidence="3">Uncharacterized protein</fullName>
    </submittedName>
</protein>
<keyword evidence="2" id="KW-0472">Membrane</keyword>
<dbReference type="RefSeq" id="WP_250929496.1">
    <property type="nucleotide sequence ID" value="NZ_JAMQBK010000039.1"/>
</dbReference>
<gene>
    <name evidence="3" type="ORF">NB063_14735</name>
</gene>
<accession>A0ABT0U4Q5</accession>
<dbReference type="EMBL" id="JAMQBK010000039">
    <property type="protein sequence ID" value="MCM2371863.1"/>
    <property type="molecule type" value="Genomic_DNA"/>
</dbReference>
<keyword evidence="4" id="KW-1185">Reference proteome</keyword>
<keyword evidence="1" id="KW-0175">Coiled coil</keyword>
<feature type="coiled-coil region" evidence="1">
    <location>
        <begin position="101"/>
        <end position="156"/>
    </location>
</feature>
<keyword evidence="2" id="KW-0812">Transmembrane</keyword>
<evidence type="ECO:0000256" key="2">
    <source>
        <dbReference type="SAM" id="Phobius"/>
    </source>
</evidence>
<organism evidence="3 4">
    <name type="scientific">Aporhodopirellula aestuarii</name>
    <dbReference type="NCBI Taxonomy" id="2950107"/>
    <lineage>
        <taxon>Bacteria</taxon>
        <taxon>Pseudomonadati</taxon>
        <taxon>Planctomycetota</taxon>
        <taxon>Planctomycetia</taxon>
        <taxon>Pirellulales</taxon>
        <taxon>Pirellulaceae</taxon>
        <taxon>Aporhodopirellula</taxon>
    </lineage>
</organism>
<feature type="transmembrane region" description="Helical" evidence="2">
    <location>
        <begin position="12"/>
        <end position="37"/>
    </location>
</feature>
<comment type="caution">
    <text evidence="3">The sequence shown here is derived from an EMBL/GenBank/DDBJ whole genome shotgun (WGS) entry which is preliminary data.</text>
</comment>
<evidence type="ECO:0000313" key="3">
    <source>
        <dbReference type="EMBL" id="MCM2371863.1"/>
    </source>
</evidence>
<keyword evidence="2" id="KW-1133">Transmembrane helix</keyword>
<proteinExistence type="predicted"/>
<name>A0ABT0U4Q5_9BACT</name>